<dbReference type="AlphaFoldDB" id="A0A9Q3DZV6"/>
<dbReference type="EMBL" id="AVOT02023333">
    <property type="protein sequence ID" value="MBW0513300.1"/>
    <property type="molecule type" value="Genomic_DNA"/>
</dbReference>
<proteinExistence type="predicted"/>
<dbReference type="Pfam" id="PF02992">
    <property type="entry name" value="Transposase_21"/>
    <property type="match status" value="1"/>
</dbReference>
<gene>
    <name evidence="1" type="ORF">O181_053015</name>
</gene>
<accession>A0A9Q3DZV6</accession>
<dbReference type="Proteomes" id="UP000765509">
    <property type="component" value="Unassembled WGS sequence"/>
</dbReference>
<organism evidence="1 2">
    <name type="scientific">Austropuccinia psidii MF-1</name>
    <dbReference type="NCBI Taxonomy" id="1389203"/>
    <lineage>
        <taxon>Eukaryota</taxon>
        <taxon>Fungi</taxon>
        <taxon>Dikarya</taxon>
        <taxon>Basidiomycota</taxon>
        <taxon>Pucciniomycotina</taxon>
        <taxon>Pucciniomycetes</taxon>
        <taxon>Pucciniales</taxon>
        <taxon>Sphaerophragmiaceae</taxon>
        <taxon>Austropuccinia</taxon>
    </lineage>
</organism>
<dbReference type="InterPro" id="IPR004242">
    <property type="entry name" value="Transposase_21"/>
</dbReference>
<evidence type="ECO:0000313" key="1">
    <source>
        <dbReference type="EMBL" id="MBW0513300.1"/>
    </source>
</evidence>
<evidence type="ECO:0000313" key="2">
    <source>
        <dbReference type="Proteomes" id="UP000765509"/>
    </source>
</evidence>
<comment type="caution">
    <text evidence="1">The sequence shown here is derived from an EMBL/GenBank/DDBJ whole genome shotgun (WGS) entry which is preliminary data.</text>
</comment>
<sequence>MARLDSYHDIGRKASRFLLPALKVVIEQLQTKQEKVFRENQMKIPKDPISVYQWLRLDPTLVSYVSCPECWLLDFQCEVEHSLNIKCHRYLEAHQIQAPCNEPLGKIIHLPHLPLKKHFSPHKLFYYQTFKSWLGRFLQKPKIHEFLSLHIEAQNKSEVTEIWQGEIWKNFKGNQESPFLKKPGHLAFSLYVYWFNAFGNSSCTSSTGAIMLACLNLPPEVRMKPEKICIPAIIPGPKVPKCEKLNFCLRPLVEELKELWKGVHFFPTSNSNSGETI</sequence>
<name>A0A9Q3DZV6_9BASI</name>
<protein>
    <submittedName>
        <fullName evidence="1">Uncharacterized protein</fullName>
    </submittedName>
</protein>
<reference evidence="1" key="1">
    <citation type="submission" date="2021-03" db="EMBL/GenBank/DDBJ databases">
        <title>Draft genome sequence of rust myrtle Austropuccinia psidii MF-1, a brazilian biotype.</title>
        <authorList>
            <person name="Quecine M.C."/>
            <person name="Pachon D.M.R."/>
            <person name="Bonatelli M.L."/>
            <person name="Correr F.H."/>
            <person name="Franceschini L.M."/>
            <person name="Leite T.F."/>
            <person name="Margarido G.R.A."/>
            <person name="Almeida C.A."/>
            <person name="Ferrarezi J.A."/>
            <person name="Labate C.A."/>
        </authorList>
    </citation>
    <scope>NUCLEOTIDE SEQUENCE</scope>
    <source>
        <strain evidence="1">MF-1</strain>
    </source>
</reference>
<keyword evidence="2" id="KW-1185">Reference proteome</keyword>
<dbReference type="OrthoDB" id="2507659at2759"/>